<reference evidence="11 12" key="1">
    <citation type="submission" date="2024-08" db="EMBL/GenBank/DDBJ databases">
        <title>Gnathostoma spinigerum genome.</title>
        <authorList>
            <person name="Gonzalez-Bertolin B."/>
            <person name="Monzon S."/>
            <person name="Zaballos A."/>
            <person name="Jimenez P."/>
            <person name="Dekumyoy P."/>
            <person name="Varona S."/>
            <person name="Cuesta I."/>
            <person name="Sumanam S."/>
            <person name="Adisakwattana P."/>
            <person name="Gasser R.B."/>
            <person name="Hernandez-Gonzalez A."/>
            <person name="Young N.D."/>
            <person name="Perteguer M.J."/>
        </authorList>
    </citation>
    <scope>NUCLEOTIDE SEQUENCE [LARGE SCALE GENOMIC DNA]</scope>
    <source>
        <strain evidence="11">AL3</strain>
        <tissue evidence="11">Liver</tissue>
    </source>
</reference>
<dbReference type="GO" id="GO:0016020">
    <property type="term" value="C:membrane"/>
    <property type="evidence" value="ECO:0007669"/>
    <property type="project" value="UniProtKB-SubCell"/>
</dbReference>
<organism evidence="11 12">
    <name type="scientific">Gnathostoma spinigerum</name>
    <dbReference type="NCBI Taxonomy" id="75299"/>
    <lineage>
        <taxon>Eukaryota</taxon>
        <taxon>Metazoa</taxon>
        <taxon>Ecdysozoa</taxon>
        <taxon>Nematoda</taxon>
        <taxon>Chromadorea</taxon>
        <taxon>Rhabditida</taxon>
        <taxon>Spirurina</taxon>
        <taxon>Gnathostomatomorpha</taxon>
        <taxon>Gnathostomatoidea</taxon>
        <taxon>Gnathostomatidae</taxon>
        <taxon>Gnathostoma</taxon>
    </lineage>
</organism>
<keyword evidence="3 9" id="KW-0812">Transmembrane</keyword>
<comment type="caution">
    <text evidence="11">The sequence shown here is derived from an EMBL/GenBank/DDBJ whole genome shotgun (WGS) entry which is preliminary data.</text>
</comment>
<evidence type="ECO:0000256" key="5">
    <source>
        <dbReference type="ARBA" id="ARBA00023065"/>
    </source>
</evidence>
<dbReference type="InterPro" id="IPR013099">
    <property type="entry name" value="K_chnl_dom"/>
</dbReference>
<evidence type="ECO:0000256" key="2">
    <source>
        <dbReference type="ARBA" id="ARBA00022448"/>
    </source>
</evidence>
<feature type="transmembrane region" description="Helical" evidence="9">
    <location>
        <begin position="81"/>
        <end position="101"/>
    </location>
</feature>
<evidence type="ECO:0000256" key="4">
    <source>
        <dbReference type="ARBA" id="ARBA00022989"/>
    </source>
</evidence>
<evidence type="ECO:0000256" key="6">
    <source>
        <dbReference type="ARBA" id="ARBA00023136"/>
    </source>
</evidence>
<evidence type="ECO:0000256" key="3">
    <source>
        <dbReference type="ARBA" id="ARBA00022692"/>
    </source>
</evidence>
<feature type="transmembrane region" description="Helical" evidence="9">
    <location>
        <begin position="108"/>
        <end position="128"/>
    </location>
</feature>
<dbReference type="Proteomes" id="UP001608902">
    <property type="component" value="Unassembled WGS sequence"/>
</dbReference>
<dbReference type="Pfam" id="PF07885">
    <property type="entry name" value="Ion_trans_2"/>
    <property type="match status" value="1"/>
</dbReference>
<feature type="transmembrane region" description="Helical" evidence="9">
    <location>
        <begin position="134"/>
        <end position="160"/>
    </location>
</feature>
<gene>
    <name evidence="11" type="ORF">AB6A40_007656</name>
</gene>
<dbReference type="EMBL" id="JBGFUD010006359">
    <property type="protein sequence ID" value="MFH4980947.1"/>
    <property type="molecule type" value="Genomic_DNA"/>
</dbReference>
<evidence type="ECO:0000256" key="7">
    <source>
        <dbReference type="ARBA" id="ARBA00023303"/>
    </source>
</evidence>
<dbReference type="PANTHER" id="PTHR11003:SF97">
    <property type="entry name" value="POTASSIUM CHANNEL DOMAIN-CONTAINING PROTEIN"/>
    <property type="match status" value="1"/>
</dbReference>
<dbReference type="InterPro" id="IPR003280">
    <property type="entry name" value="2pore_dom_K_chnl"/>
</dbReference>
<dbReference type="AlphaFoldDB" id="A0ABD6EWJ0"/>
<evidence type="ECO:0000313" key="11">
    <source>
        <dbReference type="EMBL" id="MFH4980947.1"/>
    </source>
</evidence>
<keyword evidence="5" id="KW-0406">Ion transport</keyword>
<dbReference type="GO" id="GO:0034220">
    <property type="term" value="P:monoatomic ion transmembrane transport"/>
    <property type="evidence" value="ECO:0007669"/>
    <property type="project" value="UniProtKB-KW"/>
</dbReference>
<dbReference type="Gene3D" id="1.10.287.70">
    <property type="match status" value="1"/>
</dbReference>
<keyword evidence="12" id="KW-1185">Reference proteome</keyword>
<evidence type="ECO:0000313" key="12">
    <source>
        <dbReference type="Proteomes" id="UP001608902"/>
    </source>
</evidence>
<keyword evidence="6 9" id="KW-0472">Membrane</keyword>
<name>A0ABD6EWJ0_9BILA</name>
<feature type="domain" description="Potassium channel" evidence="10">
    <location>
        <begin position="87"/>
        <end position="161"/>
    </location>
</feature>
<comment type="subcellular location">
    <subcellularLocation>
        <location evidence="1">Membrane</location>
        <topology evidence="1">Multi-pass membrane protein</topology>
    </subcellularLocation>
</comment>
<protein>
    <recommendedName>
        <fullName evidence="10">Potassium channel domain-containing protein</fullName>
    </recommendedName>
</protein>
<keyword evidence="7" id="KW-0407">Ion channel</keyword>
<keyword evidence="4 9" id="KW-1133">Transmembrane helix</keyword>
<proteinExistence type="predicted"/>
<accession>A0ABD6EWJ0</accession>
<evidence type="ECO:0000256" key="9">
    <source>
        <dbReference type="SAM" id="Phobius"/>
    </source>
</evidence>
<feature type="region of interest" description="Disordered" evidence="8">
    <location>
        <begin position="33"/>
        <end position="52"/>
    </location>
</feature>
<keyword evidence="2" id="KW-0813">Transport</keyword>
<dbReference type="SUPFAM" id="SSF81324">
    <property type="entry name" value="Voltage-gated potassium channels"/>
    <property type="match status" value="1"/>
</dbReference>
<dbReference type="PANTHER" id="PTHR11003">
    <property type="entry name" value="POTASSIUM CHANNEL, SUBFAMILY K"/>
    <property type="match status" value="1"/>
</dbReference>
<evidence type="ECO:0000259" key="10">
    <source>
        <dbReference type="Pfam" id="PF07885"/>
    </source>
</evidence>
<sequence>MKLATRYAIRIAQNLHSKLICAQNMIKERCSMSTKERTDISPEHQQRSDPFKRDIDRDSEVIEYHSAEAITEVDDRDVGEAIAFLITFIIYLLVGSLFLTLYEPEMDYFKAVYFNFVTLTTVGLGDVVPQSTKYLVVTFAYTTVGLALTTISMDIAANYLKQLHYFGRKLKDVEKAVVWFGGQRMTMKSLVKHLGDQFNVPIDQLESLDIGNFVDDAIKVEAGELKTLRKQVPAVSSVKSMHPVCFEDLRRSYESGSLRFVDDKTSTLNSGSELPLADDTARTISSGAPLPAVVEVTSLNSNDSYYGVSSEPFD</sequence>
<evidence type="ECO:0000256" key="1">
    <source>
        <dbReference type="ARBA" id="ARBA00004141"/>
    </source>
</evidence>
<evidence type="ECO:0000256" key="8">
    <source>
        <dbReference type="SAM" id="MobiDB-lite"/>
    </source>
</evidence>